<feature type="site" description="Contributes to redox potential value" evidence="7">
    <location>
        <position position="31"/>
    </location>
</feature>
<organism evidence="10 11">
    <name type="scientific">Legionella spiritensis</name>
    <dbReference type="NCBI Taxonomy" id="452"/>
    <lineage>
        <taxon>Bacteria</taxon>
        <taxon>Pseudomonadati</taxon>
        <taxon>Pseudomonadota</taxon>
        <taxon>Gammaproteobacteria</taxon>
        <taxon>Legionellales</taxon>
        <taxon>Legionellaceae</taxon>
        <taxon>Legionella</taxon>
    </lineage>
</organism>
<evidence type="ECO:0000256" key="5">
    <source>
        <dbReference type="ARBA" id="ARBA00023284"/>
    </source>
</evidence>
<evidence type="ECO:0000256" key="4">
    <source>
        <dbReference type="ARBA" id="ARBA00023157"/>
    </source>
</evidence>
<dbReference type="GO" id="GO:0005829">
    <property type="term" value="C:cytosol"/>
    <property type="evidence" value="ECO:0007669"/>
    <property type="project" value="TreeGrafter"/>
</dbReference>
<feature type="active site" description="Nucleophile" evidence="7">
    <location>
        <position position="33"/>
    </location>
</feature>
<dbReference type="InterPro" id="IPR036249">
    <property type="entry name" value="Thioredoxin-like_sf"/>
</dbReference>
<dbReference type="PIRSF" id="PIRSF000077">
    <property type="entry name" value="Thioredoxin"/>
    <property type="match status" value="1"/>
</dbReference>
<proteinExistence type="inferred from homology"/>
<keyword evidence="3" id="KW-0249">Electron transport</keyword>
<dbReference type="STRING" id="452.Lspi_1476"/>
<dbReference type="Proteomes" id="UP000054877">
    <property type="component" value="Unassembled WGS sequence"/>
</dbReference>
<dbReference type="AlphaFoldDB" id="A0A0W0Z4A8"/>
<keyword evidence="2" id="KW-0813">Transport</keyword>
<dbReference type="CDD" id="cd02947">
    <property type="entry name" value="TRX_family"/>
    <property type="match status" value="1"/>
</dbReference>
<dbReference type="OrthoDB" id="9790390at2"/>
<dbReference type="PROSITE" id="PS51352">
    <property type="entry name" value="THIOREDOXIN_2"/>
    <property type="match status" value="1"/>
</dbReference>
<dbReference type="InterPro" id="IPR005746">
    <property type="entry name" value="Thioredoxin"/>
</dbReference>
<evidence type="ECO:0000256" key="3">
    <source>
        <dbReference type="ARBA" id="ARBA00022982"/>
    </source>
</evidence>
<evidence type="ECO:0000256" key="7">
    <source>
        <dbReference type="PIRSR" id="PIRSR000077-1"/>
    </source>
</evidence>
<comment type="caution">
    <text evidence="10">The sequence shown here is derived from an EMBL/GenBank/DDBJ whole genome shotgun (WGS) entry which is preliminary data.</text>
</comment>
<dbReference type="SUPFAM" id="SSF52833">
    <property type="entry name" value="Thioredoxin-like"/>
    <property type="match status" value="1"/>
</dbReference>
<dbReference type="RefSeq" id="WP_058483401.1">
    <property type="nucleotide sequence ID" value="NZ_CAAAII010000001.1"/>
</dbReference>
<reference evidence="10 11" key="1">
    <citation type="submission" date="2015-11" db="EMBL/GenBank/DDBJ databases">
        <title>Genomic analysis of 38 Legionella species identifies large and diverse effector repertoires.</title>
        <authorList>
            <person name="Burstein D."/>
            <person name="Amaro F."/>
            <person name="Zusman T."/>
            <person name="Lifshitz Z."/>
            <person name="Cohen O."/>
            <person name="Gilbert J.A."/>
            <person name="Pupko T."/>
            <person name="Shuman H.A."/>
            <person name="Segal G."/>
        </authorList>
    </citation>
    <scope>NUCLEOTIDE SEQUENCE [LARGE SCALE GENOMIC DNA]</scope>
    <source>
        <strain evidence="10 11">Mt.St.Helens-9</strain>
    </source>
</reference>
<keyword evidence="5 8" id="KW-0676">Redox-active center</keyword>
<protein>
    <recommendedName>
        <fullName evidence="6">Thioredoxin</fullName>
    </recommendedName>
</protein>
<feature type="site" description="Deprotonates C-terminal active site Cys" evidence="7">
    <location>
        <position position="24"/>
    </location>
</feature>
<dbReference type="PROSITE" id="PS00194">
    <property type="entry name" value="THIOREDOXIN_1"/>
    <property type="match status" value="1"/>
</dbReference>
<evidence type="ECO:0000256" key="1">
    <source>
        <dbReference type="ARBA" id="ARBA00008987"/>
    </source>
</evidence>
<dbReference type="PANTHER" id="PTHR45663">
    <property type="entry name" value="GEO12009P1"/>
    <property type="match status" value="1"/>
</dbReference>
<dbReference type="Pfam" id="PF00085">
    <property type="entry name" value="Thioredoxin"/>
    <property type="match status" value="1"/>
</dbReference>
<evidence type="ECO:0000256" key="8">
    <source>
        <dbReference type="PIRSR" id="PIRSR000077-4"/>
    </source>
</evidence>
<name>A0A0W0Z4A8_LEGSP</name>
<accession>A0A0W0Z4A8</accession>
<gene>
    <name evidence="10" type="primary">trxC</name>
    <name evidence="10" type="ORF">Lspi_1476</name>
</gene>
<feature type="disulfide bond" description="Redox-active" evidence="8">
    <location>
        <begin position="30"/>
        <end position="33"/>
    </location>
</feature>
<feature type="site" description="Contributes to redox potential value" evidence="7">
    <location>
        <position position="32"/>
    </location>
</feature>
<evidence type="ECO:0000313" key="11">
    <source>
        <dbReference type="Proteomes" id="UP000054877"/>
    </source>
</evidence>
<evidence type="ECO:0000256" key="6">
    <source>
        <dbReference type="PIRNR" id="PIRNR000077"/>
    </source>
</evidence>
<evidence type="ECO:0000313" key="10">
    <source>
        <dbReference type="EMBL" id="KTD63957.1"/>
    </source>
</evidence>
<dbReference type="InterPro" id="IPR013766">
    <property type="entry name" value="Thioredoxin_domain"/>
</dbReference>
<dbReference type="PRINTS" id="PR00421">
    <property type="entry name" value="THIOREDOXIN"/>
</dbReference>
<dbReference type="EMBL" id="LNYX01000014">
    <property type="protein sequence ID" value="KTD63957.1"/>
    <property type="molecule type" value="Genomic_DNA"/>
</dbReference>
<comment type="similarity">
    <text evidence="1 6">Belongs to the thioredoxin family.</text>
</comment>
<sequence length="119" mass="13647">MLKENVRGNELEQLVTTSDIVFVDFWADWCAPCKDFARIYANIAKQYPDVTFASVNIQLEEKLAETFQIRSIPHLIVFKQGIIIYSESGNMPESALKELVEQAEKIDMADIRSKMQDES</sequence>
<dbReference type="PANTHER" id="PTHR45663:SF40">
    <property type="entry name" value="THIOREDOXIN 2"/>
    <property type="match status" value="1"/>
</dbReference>
<keyword evidence="4 8" id="KW-1015">Disulfide bond</keyword>
<dbReference type="InterPro" id="IPR017937">
    <property type="entry name" value="Thioredoxin_CS"/>
</dbReference>
<evidence type="ECO:0000259" key="9">
    <source>
        <dbReference type="PROSITE" id="PS51352"/>
    </source>
</evidence>
<dbReference type="GO" id="GO:0015035">
    <property type="term" value="F:protein-disulfide reductase activity"/>
    <property type="evidence" value="ECO:0007669"/>
    <property type="project" value="InterPro"/>
</dbReference>
<feature type="active site" description="Nucleophile" evidence="7">
    <location>
        <position position="30"/>
    </location>
</feature>
<dbReference type="Gene3D" id="3.40.30.10">
    <property type="entry name" value="Glutaredoxin"/>
    <property type="match status" value="1"/>
</dbReference>
<evidence type="ECO:0000256" key="2">
    <source>
        <dbReference type="ARBA" id="ARBA00022448"/>
    </source>
</evidence>
<keyword evidence="11" id="KW-1185">Reference proteome</keyword>
<feature type="domain" description="Thioredoxin" evidence="9">
    <location>
        <begin position="1"/>
        <end position="105"/>
    </location>
</feature>
<dbReference type="PATRIC" id="fig|452.5.peg.1629"/>